<keyword evidence="2" id="KW-1185">Reference proteome</keyword>
<evidence type="ECO:0000313" key="1">
    <source>
        <dbReference type="EMBL" id="KAH6649814.1"/>
    </source>
</evidence>
<accession>A0ACB7PLS7</accession>
<dbReference type="EMBL" id="JAGIZQ010000001">
    <property type="protein sequence ID" value="KAH6649814.1"/>
    <property type="molecule type" value="Genomic_DNA"/>
</dbReference>
<sequence length="232" mass="24953">MLMSTATAVFTYRLPVPARSGTSGHLGHDSPFSPLPPLDGEREGAYNNPMAPLSTRQTDALGRGNNPKIWKKKKSEQGIDRFGPGDGPPFQEPRQIRTKSFVVPWLLAGFLSTGWNDNLAGPGRRFPCVRFYARGQPTGAFLVLSSDLSSHVCELLGQNDRHSGRADKFLHSQTGFRPGVCSPVELLGTLSAIHGSSTARNGGRAVLPCLPRSFEDTPSASRCHIAAGSSWG</sequence>
<dbReference type="Proteomes" id="UP000724584">
    <property type="component" value="Unassembled WGS sequence"/>
</dbReference>
<protein>
    <submittedName>
        <fullName evidence="1">Uncharacterized protein</fullName>
    </submittedName>
</protein>
<gene>
    <name evidence="1" type="ORF">F5144DRAFT_23275</name>
</gene>
<organism evidence="1 2">
    <name type="scientific">Chaetomium tenue</name>
    <dbReference type="NCBI Taxonomy" id="1854479"/>
    <lineage>
        <taxon>Eukaryota</taxon>
        <taxon>Fungi</taxon>
        <taxon>Dikarya</taxon>
        <taxon>Ascomycota</taxon>
        <taxon>Pezizomycotina</taxon>
        <taxon>Sordariomycetes</taxon>
        <taxon>Sordariomycetidae</taxon>
        <taxon>Sordariales</taxon>
        <taxon>Chaetomiaceae</taxon>
        <taxon>Chaetomium</taxon>
    </lineage>
</organism>
<proteinExistence type="predicted"/>
<comment type="caution">
    <text evidence="1">The sequence shown here is derived from an EMBL/GenBank/DDBJ whole genome shotgun (WGS) entry which is preliminary data.</text>
</comment>
<evidence type="ECO:0000313" key="2">
    <source>
        <dbReference type="Proteomes" id="UP000724584"/>
    </source>
</evidence>
<name>A0ACB7PLS7_9PEZI</name>
<reference evidence="1 2" key="1">
    <citation type="journal article" date="2021" name="Nat. Commun.">
        <title>Genetic determinants of endophytism in the Arabidopsis root mycobiome.</title>
        <authorList>
            <person name="Mesny F."/>
            <person name="Miyauchi S."/>
            <person name="Thiergart T."/>
            <person name="Pickel B."/>
            <person name="Atanasova L."/>
            <person name="Karlsson M."/>
            <person name="Huettel B."/>
            <person name="Barry K.W."/>
            <person name="Haridas S."/>
            <person name="Chen C."/>
            <person name="Bauer D."/>
            <person name="Andreopoulos W."/>
            <person name="Pangilinan J."/>
            <person name="LaButti K."/>
            <person name="Riley R."/>
            <person name="Lipzen A."/>
            <person name="Clum A."/>
            <person name="Drula E."/>
            <person name="Henrissat B."/>
            <person name="Kohler A."/>
            <person name="Grigoriev I.V."/>
            <person name="Martin F.M."/>
            <person name="Hacquard S."/>
        </authorList>
    </citation>
    <scope>NUCLEOTIDE SEQUENCE [LARGE SCALE GENOMIC DNA]</scope>
    <source>
        <strain evidence="1 2">MPI-SDFR-AT-0079</strain>
    </source>
</reference>